<reference evidence="1 2" key="1">
    <citation type="journal article" date="2018" name="PLoS ONE">
        <title>The draft genome of Kipferlia bialata reveals reductive genome evolution in fornicate parasites.</title>
        <authorList>
            <person name="Tanifuji G."/>
            <person name="Takabayashi S."/>
            <person name="Kume K."/>
            <person name="Takagi M."/>
            <person name="Nakayama T."/>
            <person name="Kamikawa R."/>
            <person name="Inagaki Y."/>
            <person name="Hashimoto T."/>
        </authorList>
    </citation>
    <scope>NUCLEOTIDE SEQUENCE [LARGE SCALE GENOMIC DNA]</scope>
    <source>
        <strain evidence="1">NY0173</strain>
    </source>
</reference>
<gene>
    <name evidence="1" type="ORF">KIPB_010001</name>
</gene>
<protein>
    <submittedName>
        <fullName evidence="1">Uncharacterized protein</fullName>
    </submittedName>
</protein>
<evidence type="ECO:0000313" key="1">
    <source>
        <dbReference type="EMBL" id="GIQ87870.1"/>
    </source>
</evidence>
<dbReference type="EMBL" id="BDIP01003571">
    <property type="protein sequence ID" value="GIQ87870.1"/>
    <property type="molecule type" value="Genomic_DNA"/>
</dbReference>
<dbReference type="AlphaFoldDB" id="A0A9K3GMP1"/>
<dbReference type="Proteomes" id="UP000265618">
    <property type="component" value="Unassembled WGS sequence"/>
</dbReference>
<keyword evidence="2" id="KW-1185">Reference proteome</keyword>
<name>A0A9K3GMP1_9EUKA</name>
<accession>A0A9K3GMP1</accession>
<proteinExistence type="predicted"/>
<comment type="caution">
    <text evidence="1">The sequence shown here is derived from an EMBL/GenBank/DDBJ whole genome shotgun (WGS) entry which is preliminary data.</text>
</comment>
<sequence>MQDPRRQKRLLSLLRDFANGGDGDEGLGYSNEVMEEDDAILARHMRDFKAAPDSAILDMFNEEQMRCAEQAFALLRAGRIEEYFRLGLPAMIDCGMPQAALNADV</sequence>
<organism evidence="1 2">
    <name type="scientific">Kipferlia bialata</name>
    <dbReference type="NCBI Taxonomy" id="797122"/>
    <lineage>
        <taxon>Eukaryota</taxon>
        <taxon>Metamonada</taxon>
        <taxon>Carpediemonas-like organisms</taxon>
        <taxon>Kipferlia</taxon>
    </lineage>
</organism>
<evidence type="ECO:0000313" key="2">
    <source>
        <dbReference type="Proteomes" id="UP000265618"/>
    </source>
</evidence>